<reference evidence="2" key="1">
    <citation type="journal article" date="2023" name="Mol. Phylogenet. Evol.">
        <title>Genome-scale phylogeny and comparative genomics of the fungal order Sordariales.</title>
        <authorList>
            <person name="Hensen N."/>
            <person name="Bonometti L."/>
            <person name="Westerberg I."/>
            <person name="Brannstrom I.O."/>
            <person name="Guillou S."/>
            <person name="Cros-Aarteil S."/>
            <person name="Calhoun S."/>
            <person name="Haridas S."/>
            <person name="Kuo A."/>
            <person name="Mondo S."/>
            <person name="Pangilinan J."/>
            <person name="Riley R."/>
            <person name="LaButti K."/>
            <person name="Andreopoulos B."/>
            <person name="Lipzen A."/>
            <person name="Chen C."/>
            <person name="Yan M."/>
            <person name="Daum C."/>
            <person name="Ng V."/>
            <person name="Clum A."/>
            <person name="Steindorff A."/>
            <person name="Ohm R.A."/>
            <person name="Martin F."/>
            <person name="Silar P."/>
            <person name="Natvig D.O."/>
            <person name="Lalanne C."/>
            <person name="Gautier V."/>
            <person name="Ament-Velasquez S.L."/>
            <person name="Kruys A."/>
            <person name="Hutchinson M.I."/>
            <person name="Powell A.J."/>
            <person name="Barry K."/>
            <person name="Miller A.N."/>
            <person name="Grigoriev I.V."/>
            <person name="Debuchy R."/>
            <person name="Gladieux P."/>
            <person name="Hiltunen Thoren M."/>
            <person name="Johannesson H."/>
        </authorList>
    </citation>
    <scope>NUCLEOTIDE SEQUENCE</scope>
    <source>
        <strain evidence="2">PSN293</strain>
    </source>
</reference>
<proteinExistence type="predicted"/>
<feature type="chain" id="PRO_5043052801" evidence="1">
    <location>
        <begin position="20"/>
        <end position="103"/>
    </location>
</feature>
<evidence type="ECO:0000313" key="3">
    <source>
        <dbReference type="Proteomes" id="UP001301769"/>
    </source>
</evidence>
<dbReference type="EMBL" id="MU858360">
    <property type="protein sequence ID" value="KAK4206727.1"/>
    <property type="molecule type" value="Genomic_DNA"/>
</dbReference>
<dbReference type="Proteomes" id="UP001301769">
    <property type="component" value="Unassembled WGS sequence"/>
</dbReference>
<keyword evidence="3" id="KW-1185">Reference proteome</keyword>
<feature type="signal peptide" evidence="1">
    <location>
        <begin position="1"/>
        <end position="19"/>
    </location>
</feature>
<gene>
    <name evidence="2" type="ORF">QBC37DRAFT_457712</name>
</gene>
<sequence>MKFSSVLLAVAALTGTSSAYKISLYSKDNYQGTQKSVTKDGSHAVGFTVKPWTWESGISDKCYVAFCRGTENVGRYCGNASKAVSSAGVTKVVTGCKDAVLNC</sequence>
<accession>A0AAN6XZW0</accession>
<evidence type="ECO:0000313" key="2">
    <source>
        <dbReference type="EMBL" id="KAK4206727.1"/>
    </source>
</evidence>
<reference evidence="2" key="2">
    <citation type="submission" date="2023-05" db="EMBL/GenBank/DDBJ databases">
        <authorList>
            <consortium name="Lawrence Berkeley National Laboratory"/>
            <person name="Steindorff A."/>
            <person name="Hensen N."/>
            <person name="Bonometti L."/>
            <person name="Westerberg I."/>
            <person name="Brannstrom I.O."/>
            <person name="Guillou S."/>
            <person name="Cros-Aarteil S."/>
            <person name="Calhoun S."/>
            <person name="Haridas S."/>
            <person name="Kuo A."/>
            <person name="Mondo S."/>
            <person name="Pangilinan J."/>
            <person name="Riley R."/>
            <person name="Labutti K."/>
            <person name="Andreopoulos B."/>
            <person name="Lipzen A."/>
            <person name="Chen C."/>
            <person name="Yanf M."/>
            <person name="Daum C."/>
            <person name="Ng V."/>
            <person name="Clum A."/>
            <person name="Ohm R."/>
            <person name="Martin F."/>
            <person name="Silar P."/>
            <person name="Natvig D."/>
            <person name="Lalanne C."/>
            <person name="Gautier V."/>
            <person name="Ament-Velasquez S.L."/>
            <person name="Kruys A."/>
            <person name="Hutchinson M.I."/>
            <person name="Powell A.J."/>
            <person name="Barry K."/>
            <person name="Miller A.N."/>
            <person name="Grigoriev I.V."/>
            <person name="Debuchy R."/>
            <person name="Gladieux P."/>
            <person name="Thoren M.H."/>
            <person name="Johannesson H."/>
        </authorList>
    </citation>
    <scope>NUCLEOTIDE SEQUENCE</scope>
    <source>
        <strain evidence="2">PSN293</strain>
    </source>
</reference>
<evidence type="ECO:0000256" key="1">
    <source>
        <dbReference type="SAM" id="SignalP"/>
    </source>
</evidence>
<organism evidence="2 3">
    <name type="scientific">Rhypophila decipiens</name>
    <dbReference type="NCBI Taxonomy" id="261697"/>
    <lineage>
        <taxon>Eukaryota</taxon>
        <taxon>Fungi</taxon>
        <taxon>Dikarya</taxon>
        <taxon>Ascomycota</taxon>
        <taxon>Pezizomycotina</taxon>
        <taxon>Sordariomycetes</taxon>
        <taxon>Sordariomycetidae</taxon>
        <taxon>Sordariales</taxon>
        <taxon>Naviculisporaceae</taxon>
        <taxon>Rhypophila</taxon>
    </lineage>
</organism>
<keyword evidence="1" id="KW-0732">Signal</keyword>
<dbReference type="AlphaFoldDB" id="A0AAN6XZW0"/>
<protein>
    <submittedName>
        <fullName evidence="2">Uncharacterized protein</fullName>
    </submittedName>
</protein>
<comment type="caution">
    <text evidence="2">The sequence shown here is derived from an EMBL/GenBank/DDBJ whole genome shotgun (WGS) entry which is preliminary data.</text>
</comment>
<name>A0AAN6XZW0_9PEZI</name>